<dbReference type="GO" id="GO:0005829">
    <property type="term" value="C:cytosol"/>
    <property type="evidence" value="ECO:0007669"/>
    <property type="project" value="TreeGrafter"/>
</dbReference>
<dbReference type="CDD" id="cd06456">
    <property type="entry name" value="M3A_DCP"/>
    <property type="match status" value="1"/>
</dbReference>
<reference evidence="9 10" key="1">
    <citation type="submission" date="2017-02" db="EMBL/GenBank/DDBJ databases">
        <authorList>
            <person name="Peterson S.W."/>
        </authorList>
    </citation>
    <scope>NUCLEOTIDE SEQUENCE [LARGE SCALE GENOMIC DNA]</scope>
    <source>
        <strain evidence="9 10">LSP_Lj1</strain>
    </source>
</reference>
<evidence type="ECO:0000256" key="5">
    <source>
        <dbReference type="ARBA" id="ARBA00022833"/>
    </source>
</evidence>
<keyword evidence="9" id="KW-0121">Carboxypeptidase</keyword>
<evidence type="ECO:0000259" key="8">
    <source>
        <dbReference type="Pfam" id="PF01432"/>
    </source>
</evidence>
<protein>
    <submittedName>
        <fullName evidence="9">Dipeptidyl carboxypeptidase Dcp</fullName>
        <ecNumber evidence="9">3.4.15.5</ecNumber>
    </submittedName>
</protein>
<comment type="cofactor">
    <cofactor evidence="7">
        <name>Zn(2+)</name>
        <dbReference type="ChEBI" id="CHEBI:29105"/>
    </cofactor>
    <text evidence="7">Binds 1 zinc ion.</text>
</comment>
<keyword evidence="10" id="KW-1185">Reference proteome</keyword>
<dbReference type="GO" id="GO:0004180">
    <property type="term" value="F:carboxypeptidase activity"/>
    <property type="evidence" value="ECO:0007669"/>
    <property type="project" value="UniProtKB-KW"/>
</dbReference>
<keyword evidence="5 7" id="KW-0862">Zinc</keyword>
<dbReference type="EC" id="3.4.15.5" evidence="9"/>
<dbReference type="Gene3D" id="1.10.1370.10">
    <property type="entry name" value="Neurolysin, domain 3"/>
    <property type="match status" value="1"/>
</dbReference>
<organism evidence="9 10">
    <name type="scientific">Luteococcus japonicus LSP_Lj1</name>
    <dbReference type="NCBI Taxonomy" id="1255658"/>
    <lineage>
        <taxon>Bacteria</taxon>
        <taxon>Bacillati</taxon>
        <taxon>Actinomycetota</taxon>
        <taxon>Actinomycetes</taxon>
        <taxon>Propionibacteriales</taxon>
        <taxon>Propionibacteriaceae</taxon>
        <taxon>Luteococcus</taxon>
    </lineage>
</organism>
<keyword evidence="3 7" id="KW-0479">Metal-binding</keyword>
<dbReference type="InterPro" id="IPR024077">
    <property type="entry name" value="Neurolysin/TOP_dom2"/>
</dbReference>
<dbReference type="InterPro" id="IPR001567">
    <property type="entry name" value="Pept_M3A_M3B_dom"/>
</dbReference>
<evidence type="ECO:0000313" key="10">
    <source>
        <dbReference type="Proteomes" id="UP000188342"/>
    </source>
</evidence>
<dbReference type="OrthoDB" id="9773538at2"/>
<dbReference type="RefSeq" id="WP_094765259.1">
    <property type="nucleotide sequence ID" value="NZ_FUKQ01000044.1"/>
</dbReference>
<proteinExistence type="inferred from homology"/>
<keyword evidence="6 7" id="KW-0482">Metalloprotease</keyword>
<dbReference type="EMBL" id="FUKQ01000044">
    <property type="protein sequence ID" value="SJN39023.1"/>
    <property type="molecule type" value="Genomic_DNA"/>
</dbReference>
<dbReference type="STRING" id="1255658.FM114_11300"/>
<dbReference type="InterPro" id="IPR045090">
    <property type="entry name" value="Pept_M3A_M3B"/>
</dbReference>
<dbReference type="GO" id="GO:0008241">
    <property type="term" value="F:peptidyl-dipeptidase activity"/>
    <property type="evidence" value="ECO:0007669"/>
    <property type="project" value="UniProtKB-EC"/>
</dbReference>
<sequence>MPNPLLDAADRPFGLPDFTVLETEHHREALEAGMAEQRAELEAIVGNPDEPTFDNTVRALEASGRLLGLARRIFHNQVAADSEDALRALDSEFAPLLAAHGDALLLDPELFARVSAVREALDGLGLDAESRFLVERTWRRMQLAGAGLDDPRRFRLMEVNQELSRLMTRFQENLLAETNDLAVPFRDPAELDGLSDSQLSACRAAAEARGLDGFLVTLVLFSDHPFLAQLTQRESRRRLYEASTQRCNRGNEHDNNALVSRITALRAERAGLLGHPNHAAVVAADETAGTPERIDEVVQPLVAPALANLEGEAQSLQSRMDADHAARGVPAEPLAPWDWSFYAEQVRRERHAVDTAGLSSWFEYERVLTDGVFWTATQLYGISFVERPDLVAYHPQARTFEVLDVDGSTLGLFIHDVFTRDSKRGGAWMNNLVEQNHLFGELPVVCNNLNVPQPAEGEPVLLTLDEVTTMFHEFGHALHGLLSDATYPSLSGTNVSRDFVEFPSQVNEMWITWPEVVAHYARHHTTGEPIPAQVLQAMEAASTFNEGFNTTEYLASALLDQQWHRLEPGAVVDDVQAFEREALDRIGLANPWIGPRYRSTYFSHTFAGGYDAGYYSYIFSEVLDADTVEWFTENGGLLRENGQRFRDEVLSRGLTRDPLQGYRAFRGRDARIEPLLARRGLG</sequence>
<evidence type="ECO:0000256" key="1">
    <source>
        <dbReference type="ARBA" id="ARBA00006040"/>
    </source>
</evidence>
<keyword evidence="4 7" id="KW-0378">Hydrolase</keyword>
<dbReference type="InterPro" id="IPR034005">
    <property type="entry name" value="M3A_DCP"/>
</dbReference>
<dbReference type="Proteomes" id="UP000188342">
    <property type="component" value="Unassembled WGS sequence"/>
</dbReference>
<dbReference type="GO" id="GO:0046872">
    <property type="term" value="F:metal ion binding"/>
    <property type="evidence" value="ECO:0007669"/>
    <property type="project" value="UniProtKB-UniRule"/>
</dbReference>
<evidence type="ECO:0000313" key="9">
    <source>
        <dbReference type="EMBL" id="SJN39023.1"/>
    </source>
</evidence>
<dbReference type="Pfam" id="PF01432">
    <property type="entry name" value="Peptidase_M3"/>
    <property type="match status" value="1"/>
</dbReference>
<evidence type="ECO:0000256" key="2">
    <source>
        <dbReference type="ARBA" id="ARBA00022670"/>
    </source>
</evidence>
<evidence type="ECO:0000256" key="4">
    <source>
        <dbReference type="ARBA" id="ARBA00022801"/>
    </source>
</evidence>
<dbReference type="FunFam" id="3.40.390.10:FF:000009">
    <property type="entry name" value="Oligopeptidase A"/>
    <property type="match status" value="1"/>
</dbReference>
<evidence type="ECO:0000256" key="6">
    <source>
        <dbReference type="ARBA" id="ARBA00023049"/>
    </source>
</evidence>
<dbReference type="InterPro" id="IPR024079">
    <property type="entry name" value="MetalloPept_cat_dom_sf"/>
</dbReference>
<dbReference type="Gene3D" id="3.40.390.10">
    <property type="entry name" value="Collagenase (Catalytic Domain)"/>
    <property type="match status" value="1"/>
</dbReference>
<comment type="similarity">
    <text evidence="1 7">Belongs to the peptidase M3 family.</text>
</comment>
<name>A0A1R4K4T6_9ACTN</name>
<keyword evidence="2 7" id="KW-0645">Protease</keyword>
<evidence type="ECO:0000256" key="7">
    <source>
        <dbReference type="RuleBase" id="RU003435"/>
    </source>
</evidence>
<evidence type="ECO:0000256" key="3">
    <source>
        <dbReference type="ARBA" id="ARBA00022723"/>
    </source>
</evidence>
<feature type="domain" description="Peptidase M3A/M3B catalytic" evidence="8">
    <location>
        <begin position="227"/>
        <end position="680"/>
    </location>
</feature>
<dbReference type="GO" id="GO:0006508">
    <property type="term" value="P:proteolysis"/>
    <property type="evidence" value="ECO:0007669"/>
    <property type="project" value="UniProtKB-KW"/>
</dbReference>
<dbReference type="PANTHER" id="PTHR43660">
    <property type="entry name" value="DIPEPTIDYL CARBOXYPEPTIDASE"/>
    <property type="match status" value="1"/>
</dbReference>
<dbReference type="GO" id="GO:0004222">
    <property type="term" value="F:metalloendopeptidase activity"/>
    <property type="evidence" value="ECO:0007669"/>
    <property type="project" value="InterPro"/>
</dbReference>
<accession>A0A1R4K4T6</accession>
<gene>
    <name evidence="9" type="ORF">FM114_11300</name>
</gene>
<dbReference type="SUPFAM" id="SSF55486">
    <property type="entry name" value="Metalloproteases ('zincins'), catalytic domain"/>
    <property type="match status" value="1"/>
</dbReference>
<dbReference type="PANTHER" id="PTHR43660:SF1">
    <property type="entry name" value="DIPEPTIDYL CARBOXYPEPTIDASE"/>
    <property type="match status" value="1"/>
</dbReference>
<dbReference type="AlphaFoldDB" id="A0A1R4K4T6"/>